<dbReference type="AlphaFoldDB" id="A0A1I2XE36"/>
<protein>
    <submittedName>
        <fullName evidence="2">Uncharacterized protein</fullName>
    </submittedName>
</protein>
<reference evidence="2 3" key="1">
    <citation type="submission" date="2016-10" db="EMBL/GenBank/DDBJ databases">
        <authorList>
            <person name="de Groot N.N."/>
        </authorList>
    </citation>
    <scope>NUCLEOTIDE SEQUENCE [LARGE SCALE GENOMIC DNA]</scope>
    <source>
        <strain evidence="2 3">DSM 8537</strain>
    </source>
</reference>
<feature type="region of interest" description="Disordered" evidence="1">
    <location>
        <begin position="1"/>
        <end position="20"/>
    </location>
</feature>
<evidence type="ECO:0000313" key="2">
    <source>
        <dbReference type="EMBL" id="SFH11758.1"/>
    </source>
</evidence>
<dbReference type="RefSeq" id="WP_074965911.1">
    <property type="nucleotide sequence ID" value="NZ_CBCRYP010000002.1"/>
</dbReference>
<name>A0A1I2XE36_9RHOB</name>
<feature type="compositionally biased region" description="Basic and acidic residues" evidence="1">
    <location>
        <begin position="1"/>
        <end position="18"/>
    </location>
</feature>
<organism evidence="2 3">
    <name type="scientific">Paracoccus aminovorans</name>
    <dbReference type="NCBI Taxonomy" id="34004"/>
    <lineage>
        <taxon>Bacteria</taxon>
        <taxon>Pseudomonadati</taxon>
        <taxon>Pseudomonadota</taxon>
        <taxon>Alphaproteobacteria</taxon>
        <taxon>Rhodobacterales</taxon>
        <taxon>Paracoccaceae</taxon>
        <taxon>Paracoccus</taxon>
    </lineage>
</organism>
<dbReference type="STRING" id="34004.SAMN04488021_101272"/>
<accession>A0A1I2XE36</accession>
<dbReference type="Proteomes" id="UP000183635">
    <property type="component" value="Unassembled WGS sequence"/>
</dbReference>
<dbReference type="EMBL" id="FOPU01000001">
    <property type="protein sequence ID" value="SFH11758.1"/>
    <property type="molecule type" value="Genomic_DNA"/>
</dbReference>
<sequence length="125" mass="13511">MQEFTGDRHATGSFREGDPPTEVQRKLAMLIYEIVWAEKFQGLGRDDELARTLGSVVDSVCATLRQEAYDGIAAFLERKSFFAAMPHAAPAGGADTAVSEPAETLTERLRTCLKQPKQAPSPGAG</sequence>
<evidence type="ECO:0000313" key="3">
    <source>
        <dbReference type="Proteomes" id="UP000183635"/>
    </source>
</evidence>
<gene>
    <name evidence="2" type="ORF">SAMN04488021_101272</name>
</gene>
<proteinExistence type="predicted"/>
<evidence type="ECO:0000256" key="1">
    <source>
        <dbReference type="SAM" id="MobiDB-lite"/>
    </source>
</evidence>
<keyword evidence="3" id="KW-1185">Reference proteome</keyword>